<feature type="region of interest" description="Disordered" evidence="6">
    <location>
        <begin position="135"/>
        <end position="191"/>
    </location>
</feature>
<keyword evidence="3 4" id="KW-0687">Ribonucleoprotein</keyword>
<keyword evidence="8" id="KW-1185">Reference proteome</keyword>
<comment type="subunit">
    <text evidence="4">Part of the 50S ribosomal subunit. Contacts protein L20.</text>
</comment>
<evidence type="ECO:0000313" key="7">
    <source>
        <dbReference type="EMBL" id="SLN10181.1"/>
    </source>
</evidence>
<dbReference type="GO" id="GO:1990904">
    <property type="term" value="C:ribonucleoprotein complex"/>
    <property type="evidence" value="ECO:0007669"/>
    <property type="project" value="UniProtKB-KW"/>
</dbReference>
<sequence length="246" mass="26284">MRDKKEEPMFAVLKTGGKQYRVQSGDVLRVEKLAADAGEKIQFNDILMVGSTIGTPLVDGAGVQAEVIEQIKGEKVIHFVKRRRKHGSKRTKGHRQHLTLLRITDILESGAADSGVKEAIGAGIAGWTGVQADKGDYAKNRSGKAEMKKRVASGEAKEKVAAKTDAAEGGATSKPGNLLTEPRGGEADKLTELNGVGPAMQTKMNDAGVYHFDQIAAWNEAEIEYMADQLGAGGKLAGWVDEAKSK</sequence>
<dbReference type="InterPro" id="IPR001787">
    <property type="entry name" value="Ribosomal_bL21"/>
</dbReference>
<reference evidence="7 8" key="1">
    <citation type="submission" date="2017-03" db="EMBL/GenBank/DDBJ databases">
        <authorList>
            <person name="Afonso C.L."/>
            <person name="Miller P.J."/>
            <person name="Scott M.A."/>
            <person name="Spackman E."/>
            <person name="Goraichik I."/>
            <person name="Dimitrov K.M."/>
            <person name="Suarez D.L."/>
            <person name="Swayne D.E."/>
        </authorList>
    </citation>
    <scope>NUCLEOTIDE SEQUENCE [LARGE SCALE GENOMIC DNA]</scope>
    <source>
        <strain evidence="7 8">CECT 7066</strain>
    </source>
</reference>
<dbReference type="PANTHER" id="PTHR21349">
    <property type="entry name" value="50S RIBOSOMAL PROTEIN L21"/>
    <property type="match status" value="1"/>
</dbReference>
<organism evidence="7 8">
    <name type="scientific">Palleronia marisminoris</name>
    <dbReference type="NCBI Taxonomy" id="315423"/>
    <lineage>
        <taxon>Bacteria</taxon>
        <taxon>Pseudomonadati</taxon>
        <taxon>Pseudomonadota</taxon>
        <taxon>Alphaproteobacteria</taxon>
        <taxon>Rhodobacterales</taxon>
        <taxon>Roseobacteraceae</taxon>
        <taxon>Palleronia</taxon>
    </lineage>
</organism>
<dbReference type="EMBL" id="FWFV01000001">
    <property type="protein sequence ID" value="SLN10181.1"/>
    <property type="molecule type" value="Genomic_DNA"/>
</dbReference>
<dbReference type="PANTHER" id="PTHR21349:SF0">
    <property type="entry name" value="LARGE RIBOSOMAL SUBUNIT PROTEIN BL21M"/>
    <property type="match status" value="1"/>
</dbReference>
<comment type="similarity">
    <text evidence="1 4 5">Belongs to the bacterial ribosomal protein bL21 family.</text>
</comment>
<dbReference type="Proteomes" id="UP000193870">
    <property type="component" value="Unassembled WGS sequence"/>
</dbReference>
<evidence type="ECO:0000256" key="1">
    <source>
        <dbReference type="ARBA" id="ARBA00008563"/>
    </source>
</evidence>
<dbReference type="NCBIfam" id="TIGR00061">
    <property type="entry name" value="L21"/>
    <property type="match status" value="1"/>
</dbReference>
<dbReference type="Gene3D" id="1.10.150.20">
    <property type="entry name" value="5' to 3' exonuclease, C-terminal subdomain"/>
    <property type="match status" value="1"/>
</dbReference>
<proteinExistence type="inferred from homology"/>
<evidence type="ECO:0000256" key="5">
    <source>
        <dbReference type="RuleBase" id="RU000562"/>
    </source>
</evidence>
<dbReference type="GO" id="GO:0006412">
    <property type="term" value="P:translation"/>
    <property type="evidence" value="ECO:0007669"/>
    <property type="project" value="UniProtKB-UniRule"/>
</dbReference>
<dbReference type="InterPro" id="IPR036164">
    <property type="entry name" value="bL21-like_sf"/>
</dbReference>
<feature type="compositionally biased region" description="Basic and acidic residues" evidence="6">
    <location>
        <begin position="155"/>
        <end position="166"/>
    </location>
</feature>
<evidence type="ECO:0000313" key="8">
    <source>
        <dbReference type="Proteomes" id="UP000193870"/>
    </source>
</evidence>
<dbReference type="HAMAP" id="MF_01363">
    <property type="entry name" value="Ribosomal_bL21"/>
    <property type="match status" value="1"/>
</dbReference>
<name>A0A1Y5R6R4_9RHOB</name>
<gene>
    <name evidence="4 7" type="primary">rplU</name>
    <name evidence="7" type="ORF">PAM7066_00006</name>
</gene>
<keyword evidence="2 4" id="KW-0689">Ribosomal protein</keyword>
<dbReference type="GO" id="GO:0019843">
    <property type="term" value="F:rRNA binding"/>
    <property type="evidence" value="ECO:0007669"/>
    <property type="project" value="UniProtKB-UniRule"/>
</dbReference>
<dbReference type="AlphaFoldDB" id="A0A1Y5R6R4"/>
<dbReference type="Pfam" id="PF00829">
    <property type="entry name" value="Ribosomal_L21p"/>
    <property type="match status" value="1"/>
</dbReference>
<dbReference type="GO" id="GO:0005840">
    <property type="term" value="C:ribosome"/>
    <property type="evidence" value="ECO:0007669"/>
    <property type="project" value="UniProtKB-KW"/>
</dbReference>
<keyword evidence="4 5" id="KW-0699">rRNA-binding</keyword>
<evidence type="ECO:0000256" key="3">
    <source>
        <dbReference type="ARBA" id="ARBA00023274"/>
    </source>
</evidence>
<evidence type="ECO:0000256" key="4">
    <source>
        <dbReference type="HAMAP-Rule" id="MF_01363"/>
    </source>
</evidence>
<keyword evidence="4 5" id="KW-0694">RNA-binding</keyword>
<protein>
    <recommendedName>
        <fullName evidence="4">Large ribosomal subunit protein bL21</fullName>
    </recommendedName>
</protein>
<dbReference type="GO" id="GO:0003735">
    <property type="term" value="F:structural constituent of ribosome"/>
    <property type="evidence" value="ECO:0007669"/>
    <property type="project" value="InterPro"/>
</dbReference>
<dbReference type="STRING" id="315423.SAMN04488020_1016"/>
<accession>A0A1Y5R6R4</accession>
<feature type="compositionally biased region" description="Basic and acidic residues" evidence="6">
    <location>
        <begin position="135"/>
        <end position="149"/>
    </location>
</feature>
<dbReference type="GO" id="GO:0005737">
    <property type="term" value="C:cytoplasm"/>
    <property type="evidence" value="ECO:0007669"/>
    <property type="project" value="UniProtKB-ARBA"/>
</dbReference>
<comment type="function">
    <text evidence="4 5">This protein binds to 23S rRNA in the presence of protein L20.</text>
</comment>
<dbReference type="SUPFAM" id="SSF141091">
    <property type="entry name" value="L21p-like"/>
    <property type="match status" value="1"/>
</dbReference>
<evidence type="ECO:0000256" key="2">
    <source>
        <dbReference type="ARBA" id="ARBA00022980"/>
    </source>
</evidence>
<evidence type="ECO:0000256" key="6">
    <source>
        <dbReference type="SAM" id="MobiDB-lite"/>
    </source>
</evidence>
<dbReference type="InterPro" id="IPR028909">
    <property type="entry name" value="bL21-like"/>
</dbReference>